<dbReference type="Pfam" id="PF24466">
    <property type="entry name" value="DUF7578"/>
    <property type="match status" value="1"/>
</dbReference>
<proteinExistence type="predicted"/>
<dbReference type="VEuPathDB" id="TriTrypDB:ECC02_013345"/>
<dbReference type="InterPro" id="IPR052980">
    <property type="entry name" value="Crinkler_effector"/>
</dbReference>
<feature type="domain" description="Retrotransposon hot spot protein N-terminal" evidence="5">
    <location>
        <begin position="311"/>
        <end position="412"/>
    </location>
</feature>
<reference evidence="7 8" key="1">
    <citation type="journal article" date="2019" name="Genome Biol. Evol.">
        <title>Nanopore Sequencing Significantly Improves Genome Assembly of the Protozoan Parasite Trypanosoma cruzi.</title>
        <authorList>
            <person name="Diaz-Viraque F."/>
            <person name="Pita S."/>
            <person name="Greif G."/>
            <person name="de Souza R.C.M."/>
            <person name="Iraola G."/>
            <person name="Robello C."/>
        </authorList>
    </citation>
    <scope>NUCLEOTIDE SEQUENCE [LARGE SCALE GENOMIC DNA]</scope>
    <source>
        <strain evidence="7 8">Berenice</strain>
    </source>
</reference>
<dbReference type="AlphaFoldDB" id="A0A7J6XJD9"/>
<feature type="region of interest" description="Disordered" evidence="2">
    <location>
        <begin position="107"/>
        <end position="144"/>
    </location>
</feature>
<keyword evidence="3" id="KW-0812">Transmembrane</keyword>
<dbReference type="NCBIfam" id="TIGR01631">
    <property type="entry name" value="Trypano_RHS"/>
    <property type="match status" value="1"/>
</dbReference>
<accession>A0A7J6XJD9</accession>
<comment type="caution">
    <text evidence="7">The sequence shown here is derived from an EMBL/GenBank/DDBJ whole genome shotgun (WGS) entry which is preliminary data.</text>
</comment>
<dbReference type="InterPro" id="IPR046835">
    <property type="entry name" value="RHS_N"/>
</dbReference>
<dbReference type="VEuPathDB" id="TriTrypDB:BCY84_02379"/>
<dbReference type="Proteomes" id="UP000583944">
    <property type="component" value="Unassembled WGS sequence"/>
</dbReference>
<evidence type="ECO:0000256" key="1">
    <source>
        <dbReference type="SAM" id="Coils"/>
    </source>
</evidence>
<name>A0A7J6XJD9_TRYCR</name>
<dbReference type="InterPro" id="IPR046836">
    <property type="entry name" value="RHS_C"/>
</dbReference>
<feature type="transmembrane region" description="Helical" evidence="3">
    <location>
        <begin position="64"/>
        <end position="85"/>
    </location>
</feature>
<dbReference type="InterPro" id="IPR056000">
    <property type="entry name" value="DUF7578"/>
</dbReference>
<evidence type="ECO:0000259" key="4">
    <source>
        <dbReference type="Pfam" id="PF07999"/>
    </source>
</evidence>
<protein>
    <recommendedName>
        <fullName evidence="9">Retrotransposon hot spot protein (RHS)</fullName>
    </recommendedName>
</protein>
<keyword evidence="1" id="KW-0175">Coiled coil</keyword>
<evidence type="ECO:0000256" key="3">
    <source>
        <dbReference type="SAM" id="Phobius"/>
    </source>
</evidence>
<dbReference type="Pfam" id="PF20445">
    <property type="entry name" value="RHS_N"/>
    <property type="match status" value="1"/>
</dbReference>
<dbReference type="PANTHER" id="PTHR33129:SF3">
    <property type="entry name" value="HOT SPOT (RHS) PROTEIN, PUTATIVE-RELATED"/>
    <property type="match status" value="1"/>
</dbReference>
<dbReference type="Pfam" id="PF07999">
    <property type="entry name" value="RHSP"/>
    <property type="match status" value="1"/>
</dbReference>
<keyword evidence="3" id="KW-1133">Transmembrane helix</keyword>
<feature type="domain" description="DUF7578" evidence="6">
    <location>
        <begin position="178"/>
        <end position="240"/>
    </location>
</feature>
<gene>
    <name evidence="7" type="ORF">ECC02_013345</name>
</gene>
<dbReference type="InterPro" id="IPR006518">
    <property type="entry name" value="Trypano_RHS"/>
</dbReference>
<evidence type="ECO:0000313" key="7">
    <source>
        <dbReference type="EMBL" id="KAF5214090.1"/>
    </source>
</evidence>
<evidence type="ECO:0000256" key="2">
    <source>
        <dbReference type="SAM" id="MobiDB-lite"/>
    </source>
</evidence>
<feature type="coiled-coil region" evidence="1">
    <location>
        <begin position="265"/>
        <end position="302"/>
    </location>
</feature>
<organism evidence="7 8">
    <name type="scientific">Trypanosoma cruzi</name>
    <dbReference type="NCBI Taxonomy" id="5693"/>
    <lineage>
        <taxon>Eukaryota</taxon>
        <taxon>Discoba</taxon>
        <taxon>Euglenozoa</taxon>
        <taxon>Kinetoplastea</taxon>
        <taxon>Metakinetoplastina</taxon>
        <taxon>Trypanosomatida</taxon>
        <taxon>Trypanosomatidae</taxon>
        <taxon>Trypanosoma</taxon>
        <taxon>Schizotrypanum</taxon>
    </lineage>
</organism>
<keyword evidence="3" id="KW-0472">Membrane</keyword>
<feature type="domain" description="Retrotransposon hot spot protein,C-terminal" evidence="4">
    <location>
        <begin position="428"/>
        <end position="679"/>
    </location>
</feature>
<dbReference type="EMBL" id="JABDHM010000612">
    <property type="protein sequence ID" value="KAF5214090.1"/>
    <property type="molecule type" value="Genomic_DNA"/>
</dbReference>
<evidence type="ECO:0008006" key="9">
    <source>
        <dbReference type="Google" id="ProtNLM"/>
    </source>
</evidence>
<dbReference type="PANTHER" id="PTHR33129">
    <property type="entry name" value="PROTEIN KINASE DOMAIN-CONTAINING PROTEIN-RELATED"/>
    <property type="match status" value="1"/>
</dbReference>
<evidence type="ECO:0000259" key="6">
    <source>
        <dbReference type="Pfam" id="PF24466"/>
    </source>
</evidence>
<sequence length="688" mass="79422">MSSFRVCAVTAVPHGCATVASGMRGRTLRAHHVVVVGPRQHCAGWMVPACRRCGGLRACGVRHAVWMTLFLWLLVISVRISFLSYSPFDCLLVFSFNSIQLRKQGETMSGRPEKGLYGNEEGQASAVPQGHSRRRTRSDLEGNTDQPAATCIRVEEAQLRWTMCSYVRDILQDGETDISKMKLNDFLREHFGSRAAVEEEKNVEMWYFLESPDAYIKDEQLLEEISNLKDYQLLTDRRKLTDGSVHYLEDWIKFKKKDTLTPLARKKLNDALTQIRKEVARWEAEERAKQRAEEDVRQDTEEKTTKLEGFYESVYGAKWGHVLGFYDDKIFEDRMEIHEGKPPQSWTYKKEGLIFEKDDGVEQFSPPRPRLMVLTSDKGWPYSWRENKPIVDCYVNCEVERAWRIVKDDLKGLSGTYGWYGPTLRQRILIGTPGIGKSMNAGSYLLYQLLHCDAKKIQVVVHCFGEDEAHVFDKTTKTVTKYVGSEASESVVSSLSERGMKGYIIYDVPTNEAQLPIIFAPPTGWGTIVLASPKVRNINEFLRQRVSHLIIMNCPEEMDVKAMCAWMKRDWTPQGQEKYWWMVSEQMIFLGPILRYIFDAKDFSKRYDELDRVLRSIKSRDDVVCVTREAITAWFTENPFQKLMCVKRKRGNLGTEDFRTDLLSRHLGRRVFSFVEKIIPINEFCGLQ</sequence>
<evidence type="ECO:0000259" key="5">
    <source>
        <dbReference type="Pfam" id="PF20445"/>
    </source>
</evidence>
<evidence type="ECO:0000313" key="8">
    <source>
        <dbReference type="Proteomes" id="UP000583944"/>
    </source>
</evidence>